<feature type="region of interest" description="Disordered" evidence="1">
    <location>
        <begin position="20"/>
        <end position="44"/>
    </location>
</feature>
<dbReference type="GO" id="GO:0051082">
    <property type="term" value="F:unfolded protein binding"/>
    <property type="evidence" value="ECO:0007669"/>
    <property type="project" value="TreeGrafter"/>
</dbReference>
<protein>
    <submittedName>
        <fullName evidence="3">LTXXQ motif family protein</fullName>
    </submittedName>
</protein>
<dbReference type="InterPro" id="IPR052211">
    <property type="entry name" value="Cpx_auxiliary_protein"/>
</dbReference>
<dbReference type="AlphaFoldDB" id="A0A1M5AU86"/>
<dbReference type="OrthoDB" id="675947at2"/>
<keyword evidence="4" id="KW-1185">Reference proteome</keyword>
<dbReference type="Proteomes" id="UP000184048">
    <property type="component" value="Unassembled WGS sequence"/>
</dbReference>
<proteinExistence type="predicted"/>
<sequence>MKKFITSALVLALTIGAAQAQTTSTQEGKKHDKKEHKGEAFRQLNLTAEQKAKLKTLHQEQKKEMQALKSGDQANKEQRKAIHEKYKAQMESILTADQKQKLAKLKEERKASWKNGNYKKEGKFRHNGDSTQMGDRGRFKKGDGMSKELGLTATQQEQMSKIRAEYSSQFQSLHNDNSLTKDQKKAKMQELRKAQMDKMKTVLTPDQIDKMKSFRKEHANKNTK</sequence>
<dbReference type="PANTHER" id="PTHR38102">
    <property type="entry name" value="PERIPLASMIC CHAPERONE SPY"/>
    <property type="match status" value="1"/>
</dbReference>
<dbReference type="RefSeq" id="WP_072835524.1">
    <property type="nucleotide sequence ID" value="NZ_FQUU01000009.1"/>
</dbReference>
<feature type="compositionally biased region" description="Basic and acidic residues" evidence="1">
    <location>
        <begin position="27"/>
        <end position="40"/>
    </location>
</feature>
<dbReference type="STRING" id="1121884.SAMN02745131_02349"/>
<organism evidence="3 4">
    <name type="scientific">Flavisolibacter ginsengisoli DSM 18119</name>
    <dbReference type="NCBI Taxonomy" id="1121884"/>
    <lineage>
        <taxon>Bacteria</taxon>
        <taxon>Pseudomonadati</taxon>
        <taxon>Bacteroidota</taxon>
        <taxon>Chitinophagia</taxon>
        <taxon>Chitinophagales</taxon>
        <taxon>Chitinophagaceae</taxon>
        <taxon>Flavisolibacter</taxon>
    </lineage>
</organism>
<feature type="compositionally biased region" description="Basic and acidic residues" evidence="1">
    <location>
        <begin position="118"/>
        <end position="128"/>
    </location>
</feature>
<dbReference type="GO" id="GO:0030288">
    <property type="term" value="C:outer membrane-bounded periplasmic space"/>
    <property type="evidence" value="ECO:0007669"/>
    <property type="project" value="TreeGrafter"/>
</dbReference>
<feature type="region of interest" description="Disordered" evidence="1">
    <location>
        <begin position="60"/>
        <end position="80"/>
    </location>
</feature>
<evidence type="ECO:0000256" key="2">
    <source>
        <dbReference type="SAM" id="SignalP"/>
    </source>
</evidence>
<gene>
    <name evidence="3" type="ORF">SAMN02745131_02349</name>
</gene>
<dbReference type="PANTHER" id="PTHR38102:SF1">
    <property type="entry name" value="PERIPLASMIC CHAPERONE SPY"/>
    <property type="match status" value="1"/>
</dbReference>
<feature type="region of interest" description="Disordered" evidence="1">
    <location>
        <begin position="118"/>
        <end position="145"/>
    </location>
</feature>
<feature type="signal peptide" evidence="2">
    <location>
        <begin position="1"/>
        <end position="20"/>
    </location>
</feature>
<accession>A0A1M5AU86</accession>
<keyword evidence="2" id="KW-0732">Signal</keyword>
<name>A0A1M5AU86_9BACT</name>
<dbReference type="EMBL" id="FQUU01000009">
    <property type="protein sequence ID" value="SHF33512.1"/>
    <property type="molecule type" value="Genomic_DNA"/>
</dbReference>
<feature type="chain" id="PRO_5009908835" evidence="2">
    <location>
        <begin position="21"/>
        <end position="224"/>
    </location>
</feature>
<evidence type="ECO:0000256" key="1">
    <source>
        <dbReference type="SAM" id="MobiDB-lite"/>
    </source>
</evidence>
<evidence type="ECO:0000313" key="4">
    <source>
        <dbReference type="Proteomes" id="UP000184048"/>
    </source>
</evidence>
<dbReference type="Gene3D" id="1.20.120.1490">
    <property type="match status" value="1"/>
</dbReference>
<reference evidence="3" key="1">
    <citation type="submission" date="2016-11" db="EMBL/GenBank/DDBJ databases">
        <authorList>
            <person name="Jaros S."/>
            <person name="Januszkiewicz K."/>
            <person name="Wedrychowicz H."/>
        </authorList>
    </citation>
    <scope>NUCLEOTIDE SEQUENCE [LARGE SCALE GENOMIC DNA]</scope>
    <source>
        <strain evidence="3">DSM 18119</strain>
    </source>
</reference>
<evidence type="ECO:0000313" key="3">
    <source>
        <dbReference type="EMBL" id="SHF33512.1"/>
    </source>
</evidence>
<feature type="compositionally biased region" description="Basic and acidic residues" evidence="1">
    <location>
        <begin position="135"/>
        <end position="145"/>
    </location>
</feature>